<evidence type="ECO:0000313" key="2">
    <source>
        <dbReference type="Proteomes" id="UP000554482"/>
    </source>
</evidence>
<reference evidence="1 2" key="1">
    <citation type="submission" date="2020-06" db="EMBL/GenBank/DDBJ databases">
        <title>Transcriptomic and genomic resources for Thalictrum thalictroides and T. hernandezii: Facilitating candidate gene discovery in an emerging model plant lineage.</title>
        <authorList>
            <person name="Arias T."/>
            <person name="Riano-Pachon D.M."/>
            <person name="Di Stilio V.S."/>
        </authorList>
    </citation>
    <scope>NUCLEOTIDE SEQUENCE [LARGE SCALE GENOMIC DNA]</scope>
    <source>
        <strain evidence="2">cv. WT478/WT964</strain>
        <tissue evidence="1">Leaves</tissue>
    </source>
</reference>
<dbReference type="Proteomes" id="UP000554482">
    <property type="component" value="Unassembled WGS sequence"/>
</dbReference>
<name>A0A7J6V3K2_THATH</name>
<protein>
    <submittedName>
        <fullName evidence="1">Uncharacterized protein</fullName>
    </submittedName>
</protein>
<accession>A0A7J6V3K2</accession>
<proteinExistence type="predicted"/>
<organism evidence="1 2">
    <name type="scientific">Thalictrum thalictroides</name>
    <name type="common">Rue-anemone</name>
    <name type="synonym">Anemone thalictroides</name>
    <dbReference type="NCBI Taxonomy" id="46969"/>
    <lineage>
        <taxon>Eukaryota</taxon>
        <taxon>Viridiplantae</taxon>
        <taxon>Streptophyta</taxon>
        <taxon>Embryophyta</taxon>
        <taxon>Tracheophyta</taxon>
        <taxon>Spermatophyta</taxon>
        <taxon>Magnoliopsida</taxon>
        <taxon>Ranunculales</taxon>
        <taxon>Ranunculaceae</taxon>
        <taxon>Thalictroideae</taxon>
        <taxon>Thalictrum</taxon>
    </lineage>
</organism>
<sequence>MSTTPTLNPVLTMPTLDHRVQPLARKHGSRFQIIVEESTMTTDTNQQVERTDNISLYQPSSGNLSKHKQVNTSSIKPTKQVYKPILANKTNSIVSHKNNHVSVASTNQIPLAMDYDLTSGNVVPVPLLTLVKDEPCIEPMQIQTFILNRDTPSEDSQFDLQHTTPALNDLSVSSHVLTPIIQTKPLLSSQSHFNDQTPTSCSQSSSIHFVPSHSISQFSHHELPEQQELLQGFK</sequence>
<dbReference type="AlphaFoldDB" id="A0A7J6V3K2"/>
<comment type="caution">
    <text evidence="1">The sequence shown here is derived from an EMBL/GenBank/DDBJ whole genome shotgun (WGS) entry which is preliminary data.</text>
</comment>
<evidence type="ECO:0000313" key="1">
    <source>
        <dbReference type="EMBL" id="KAF5178715.1"/>
    </source>
</evidence>
<keyword evidence="2" id="KW-1185">Reference proteome</keyword>
<dbReference type="EMBL" id="JABWDY010039696">
    <property type="protein sequence ID" value="KAF5178715.1"/>
    <property type="molecule type" value="Genomic_DNA"/>
</dbReference>
<gene>
    <name evidence="1" type="ORF">FRX31_031697</name>
</gene>